<dbReference type="InterPro" id="IPR014347">
    <property type="entry name" value="Tautomerase/MIF_sf"/>
</dbReference>
<dbReference type="SUPFAM" id="SSF55331">
    <property type="entry name" value="Tautomerase/MIF"/>
    <property type="match status" value="1"/>
</dbReference>
<dbReference type="STRING" id="1443941.A9J31_01425"/>
<dbReference type="PANTHER" id="PTHR38460:SF1">
    <property type="entry name" value="TAUTOMERASE YOLI-RELATED"/>
    <property type="match status" value="1"/>
</dbReference>
<keyword evidence="2" id="KW-1185">Reference proteome</keyword>
<accession>A0A1A7RHU6</accession>
<gene>
    <name evidence="1" type="ORF">A9J31_01425</name>
</gene>
<sequence>MPATQIDIRTQYSPEQEQQLLHAVFDALQQSFQLPQYDRNIRLQVHMPERFQVFDLLTQPELFTHITIDCFAGRSLDTKRKLYQLMVQNLAVLGIPQDHIIITLREIPLENWAIRGGQAACDVDLGFKVDV</sequence>
<dbReference type="RefSeq" id="WP_067761799.1">
    <property type="nucleotide sequence ID" value="NZ_LZDS01000001.1"/>
</dbReference>
<organism evidence="1 2">
    <name type="scientific">Acinetobacter gandensis</name>
    <dbReference type="NCBI Taxonomy" id="1443941"/>
    <lineage>
        <taxon>Bacteria</taxon>
        <taxon>Pseudomonadati</taxon>
        <taxon>Pseudomonadota</taxon>
        <taxon>Gammaproteobacteria</taxon>
        <taxon>Moraxellales</taxon>
        <taxon>Moraxellaceae</taxon>
        <taxon>Acinetobacter</taxon>
    </lineage>
</organism>
<dbReference type="Gene3D" id="3.30.429.10">
    <property type="entry name" value="Macrophage Migration Inhibitory Factor"/>
    <property type="match status" value="1"/>
</dbReference>
<proteinExistence type="predicted"/>
<dbReference type="PANTHER" id="PTHR38460">
    <property type="entry name" value="TAUTOMERASE YOLI-RELATED"/>
    <property type="match status" value="1"/>
</dbReference>
<name>A0A1A7RHU6_9GAMM</name>
<reference evidence="2" key="1">
    <citation type="submission" date="2016-06" db="EMBL/GenBank/DDBJ databases">
        <authorList>
            <person name="Radolfova-Krizova L."/>
            <person name="Nemec A."/>
        </authorList>
    </citation>
    <scope>NUCLEOTIDE SEQUENCE [LARGE SCALE GENOMIC DNA]</scope>
    <source>
        <strain evidence="2">ANC 4275</strain>
    </source>
</reference>
<evidence type="ECO:0000313" key="2">
    <source>
        <dbReference type="Proteomes" id="UP000185753"/>
    </source>
</evidence>
<dbReference type="EMBL" id="LZDS01000001">
    <property type="protein sequence ID" value="OBX30192.1"/>
    <property type="molecule type" value="Genomic_DNA"/>
</dbReference>
<comment type="caution">
    <text evidence="1">The sequence shown here is derived from an EMBL/GenBank/DDBJ whole genome shotgun (WGS) entry which is preliminary data.</text>
</comment>
<evidence type="ECO:0008006" key="3">
    <source>
        <dbReference type="Google" id="ProtNLM"/>
    </source>
</evidence>
<protein>
    <recommendedName>
        <fullName evidence="3">4-oxalocrotonate tautomerase</fullName>
    </recommendedName>
</protein>
<evidence type="ECO:0000313" key="1">
    <source>
        <dbReference type="EMBL" id="OBX30192.1"/>
    </source>
</evidence>
<dbReference type="InterPro" id="IPR037479">
    <property type="entry name" value="Tauto_MSAD"/>
</dbReference>
<dbReference type="Pfam" id="PF14552">
    <property type="entry name" value="Tautomerase_2"/>
    <property type="match status" value="1"/>
</dbReference>
<dbReference type="AlphaFoldDB" id="A0A1A7RHU6"/>
<dbReference type="Proteomes" id="UP000185753">
    <property type="component" value="Unassembled WGS sequence"/>
</dbReference>
<dbReference type="OrthoDB" id="9804765at2"/>